<evidence type="ECO:0000256" key="5">
    <source>
        <dbReference type="ARBA" id="ARBA00022692"/>
    </source>
</evidence>
<feature type="transmembrane region" description="Helical" evidence="13">
    <location>
        <begin position="458"/>
        <end position="482"/>
    </location>
</feature>
<dbReference type="GO" id="GO:0045087">
    <property type="term" value="P:innate immune response"/>
    <property type="evidence" value="ECO:0007669"/>
    <property type="project" value="UniProtKB-KW"/>
</dbReference>
<gene>
    <name evidence="15" type="ORF">L798_04492</name>
</gene>
<evidence type="ECO:0000256" key="1">
    <source>
        <dbReference type="ARBA" id="ARBA00004479"/>
    </source>
</evidence>
<dbReference type="AlphaFoldDB" id="A0A067RMN5"/>
<dbReference type="InterPro" id="IPR000157">
    <property type="entry name" value="TIR_dom"/>
</dbReference>
<comment type="subcellular location">
    <subcellularLocation>
        <location evidence="1">Membrane</location>
        <topology evidence="1">Single-pass type I membrane protein</topology>
    </subcellularLocation>
</comment>
<dbReference type="InterPro" id="IPR032675">
    <property type="entry name" value="LRR_dom_sf"/>
</dbReference>
<dbReference type="GO" id="GO:0038023">
    <property type="term" value="F:signaling receptor activity"/>
    <property type="evidence" value="ECO:0007669"/>
    <property type="project" value="TreeGrafter"/>
</dbReference>
<dbReference type="PROSITE" id="PS50104">
    <property type="entry name" value="TIR"/>
    <property type="match status" value="1"/>
</dbReference>
<dbReference type="PROSITE" id="PS51450">
    <property type="entry name" value="LRR"/>
    <property type="match status" value="3"/>
</dbReference>
<dbReference type="EMBL" id="KK852575">
    <property type="protein sequence ID" value="KDR20980.1"/>
    <property type="molecule type" value="Genomic_DNA"/>
</dbReference>
<name>A0A067RMN5_ZOONE</name>
<keyword evidence="9 13" id="KW-1133">Transmembrane helix</keyword>
<dbReference type="GO" id="GO:0005886">
    <property type="term" value="C:plasma membrane"/>
    <property type="evidence" value="ECO:0007669"/>
    <property type="project" value="TreeGrafter"/>
</dbReference>
<evidence type="ECO:0000256" key="9">
    <source>
        <dbReference type="ARBA" id="ARBA00022989"/>
    </source>
</evidence>
<evidence type="ECO:0000313" key="15">
    <source>
        <dbReference type="EMBL" id="KDR20980.1"/>
    </source>
</evidence>
<keyword evidence="12" id="KW-0325">Glycoprotein</keyword>
<evidence type="ECO:0000256" key="12">
    <source>
        <dbReference type="ARBA" id="ARBA00023180"/>
    </source>
</evidence>
<proteinExistence type="inferred from homology"/>
<dbReference type="PRINTS" id="PR01537">
    <property type="entry name" value="INTRLKN1R1F"/>
</dbReference>
<keyword evidence="5 13" id="KW-0812">Transmembrane</keyword>
<dbReference type="Pfam" id="PF13855">
    <property type="entry name" value="LRR_8"/>
    <property type="match status" value="2"/>
</dbReference>
<dbReference type="eggNOG" id="KOG4641">
    <property type="taxonomic scope" value="Eukaryota"/>
</dbReference>
<comment type="similarity">
    <text evidence="2">Belongs to the Toll-like receptor family.</text>
</comment>
<dbReference type="STRING" id="136037.A0A067RMN5"/>
<keyword evidence="16" id="KW-1185">Reference proteome</keyword>
<dbReference type="GO" id="GO:0007165">
    <property type="term" value="P:signal transduction"/>
    <property type="evidence" value="ECO:0007669"/>
    <property type="project" value="InterPro"/>
</dbReference>
<keyword evidence="4" id="KW-0433">Leucine-rich repeat</keyword>
<keyword evidence="3" id="KW-0399">Innate immunity</keyword>
<dbReference type="PANTHER" id="PTHR24365">
    <property type="entry name" value="TOLL-LIKE RECEPTOR"/>
    <property type="match status" value="1"/>
</dbReference>
<evidence type="ECO:0000256" key="3">
    <source>
        <dbReference type="ARBA" id="ARBA00022588"/>
    </source>
</evidence>
<keyword evidence="7" id="KW-0677">Repeat</keyword>
<dbReference type="InParanoid" id="A0A067RMN5"/>
<evidence type="ECO:0000256" key="13">
    <source>
        <dbReference type="SAM" id="Phobius"/>
    </source>
</evidence>
<dbReference type="Gene3D" id="3.40.50.10140">
    <property type="entry name" value="Toll/interleukin-1 receptor homology (TIR) domain"/>
    <property type="match status" value="1"/>
</dbReference>
<keyword evidence="11 15" id="KW-0675">Receptor</keyword>
<dbReference type="Gene3D" id="3.80.10.10">
    <property type="entry name" value="Ribonuclease Inhibitor"/>
    <property type="match status" value="3"/>
</dbReference>
<evidence type="ECO:0000256" key="2">
    <source>
        <dbReference type="ARBA" id="ARBA00009634"/>
    </source>
</evidence>
<reference evidence="15 16" key="1">
    <citation type="journal article" date="2014" name="Nat. Commun.">
        <title>Molecular traces of alternative social organization in a termite genome.</title>
        <authorList>
            <person name="Terrapon N."/>
            <person name="Li C."/>
            <person name="Robertson H.M."/>
            <person name="Ji L."/>
            <person name="Meng X."/>
            <person name="Booth W."/>
            <person name="Chen Z."/>
            <person name="Childers C.P."/>
            <person name="Glastad K.M."/>
            <person name="Gokhale K."/>
            <person name="Gowin J."/>
            <person name="Gronenberg W."/>
            <person name="Hermansen R.A."/>
            <person name="Hu H."/>
            <person name="Hunt B.G."/>
            <person name="Huylmans A.K."/>
            <person name="Khalil S.M."/>
            <person name="Mitchell R.D."/>
            <person name="Munoz-Torres M.C."/>
            <person name="Mustard J.A."/>
            <person name="Pan H."/>
            <person name="Reese J.T."/>
            <person name="Scharf M.E."/>
            <person name="Sun F."/>
            <person name="Vogel H."/>
            <person name="Xiao J."/>
            <person name="Yang W."/>
            <person name="Yang Z."/>
            <person name="Yang Z."/>
            <person name="Zhou J."/>
            <person name="Zhu J."/>
            <person name="Brent C.S."/>
            <person name="Elsik C.G."/>
            <person name="Goodisman M.A."/>
            <person name="Liberles D.A."/>
            <person name="Roe R.M."/>
            <person name="Vargo E.L."/>
            <person name="Vilcinskas A."/>
            <person name="Wang J."/>
            <person name="Bornberg-Bauer E."/>
            <person name="Korb J."/>
            <person name="Zhang G."/>
            <person name="Liebig J."/>
        </authorList>
    </citation>
    <scope>NUCLEOTIDE SEQUENCE [LARGE SCALE GENOMIC DNA]</scope>
    <source>
        <tissue evidence="15">Whole organism</tissue>
    </source>
</reference>
<sequence>MIEVRLEASFNSSQPTASVTLDESCLTRKGPPCTTSLEITAEMNILGDGKFDISSEDFWTPLRNLIRNRLNGRIRLLHLVQGSSKLDIISEILPNLHGFGIEDLMLVGAHWSHLQRKHLRNIPALKALNLSGNGITTIENNVFESTPNIERLDLSKNRIEYLPDSISSLRKLEVLDLSRNPQLHVENISSKLKSVINLSWLNLSKVPLKSLETLRYFAQYKNDTEHNKIPFQLLGINLSGCDITISEDDVTFFDLMPSLMHIDLSRNHLSTLPPNIFRSQKNLKSLNLASNVLINGFRLETAEIQGLNLLDLSNNKLSNLESIYISGTVEEINLSENAVSEWSKNDVFLKAGGYNQSWVKRLNLTYNAITTISEYMSNSLLFLDSVDLGQNPLNCDTCEIQPLQRWLRQQKNTKIFNLGTTDNLICGGSRSKRREIINVSLNSTWCLSVAAEDKFDPVLVTGLPLTVVMALILLTAIAMYGYRFEIAYVRHLINIRRQRHLRENEPIGQYHYDAFVSYSVADRDWVIKELQPQLEEGPEKYHLCLHERDFVLGSIIANNIVDCMRNSRITLVILSPHFVRSQWCRWELEVANHKLFEDDREFLVLVELGRLDRRELPQHLSYLLDTRTYLEWPEGPGPHPGAWRRLKYALGESLYQKRARRQANQDDSKLARSCD</sequence>
<dbReference type="InterPro" id="IPR003591">
    <property type="entry name" value="Leu-rich_rpt_typical-subtyp"/>
</dbReference>
<dbReference type="OMA" id="YHRIFLE"/>
<dbReference type="Proteomes" id="UP000027135">
    <property type="component" value="Unassembled WGS sequence"/>
</dbReference>
<dbReference type="OrthoDB" id="1421090at2759"/>
<dbReference type="FunFam" id="3.40.50.10140:FF:000001">
    <property type="entry name" value="Toll-like receptor 2"/>
    <property type="match status" value="1"/>
</dbReference>
<dbReference type="SUPFAM" id="SSF52058">
    <property type="entry name" value="L domain-like"/>
    <property type="match status" value="1"/>
</dbReference>
<keyword evidence="6" id="KW-0732">Signal</keyword>
<dbReference type="Pfam" id="PF01582">
    <property type="entry name" value="TIR"/>
    <property type="match status" value="1"/>
</dbReference>
<evidence type="ECO:0000256" key="10">
    <source>
        <dbReference type="ARBA" id="ARBA00023136"/>
    </source>
</evidence>
<dbReference type="InterPro" id="IPR001611">
    <property type="entry name" value="Leu-rich_rpt"/>
</dbReference>
<evidence type="ECO:0000256" key="4">
    <source>
        <dbReference type="ARBA" id="ARBA00022614"/>
    </source>
</evidence>
<dbReference type="SMART" id="SM00255">
    <property type="entry name" value="TIR"/>
    <property type="match status" value="1"/>
</dbReference>
<dbReference type="PANTHER" id="PTHR24365:SF530">
    <property type="entry name" value="MSTPROX-RELATED"/>
    <property type="match status" value="1"/>
</dbReference>
<protein>
    <submittedName>
        <fullName evidence="15">Toll-like receptor 4</fullName>
    </submittedName>
</protein>
<dbReference type="InterPro" id="IPR035897">
    <property type="entry name" value="Toll_tir_struct_dom_sf"/>
</dbReference>
<keyword evidence="8" id="KW-0391">Immunity</keyword>
<keyword evidence="10 13" id="KW-0472">Membrane</keyword>
<dbReference type="SUPFAM" id="SSF52200">
    <property type="entry name" value="Toll/Interleukin receptor TIR domain"/>
    <property type="match status" value="1"/>
</dbReference>
<dbReference type="SMART" id="SM00369">
    <property type="entry name" value="LRR_TYP"/>
    <property type="match status" value="4"/>
</dbReference>
<organism evidence="15 16">
    <name type="scientific">Zootermopsis nevadensis</name>
    <name type="common">Dampwood termite</name>
    <dbReference type="NCBI Taxonomy" id="136037"/>
    <lineage>
        <taxon>Eukaryota</taxon>
        <taxon>Metazoa</taxon>
        <taxon>Ecdysozoa</taxon>
        <taxon>Arthropoda</taxon>
        <taxon>Hexapoda</taxon>
        <taxon>Insecta</taxon>
        <taxon>Pterygota</taxon>
        <taxon>Neoptera</taxon>
        <taxon>Polyneoptera</taxon>
        <taxon>Dictyoptera</taxon>
        <taxon>Blattodea</taxon>
        <taxon>Blattoidea</taxon>
        <taxon>Termitoidae</taxon>
        <taxon>Termopsidae</taxon>
        <taxon>Zootermopsis</taxon>
    </lineage>
</organism>
<evidence type="ECO:0000256" key="6">
    <source>
        <dbReference type="ARBA" id="ARBA00022729"/>
    </source>
</evidence>
<feature type="domain" description="TIR" evidence="14">
    <location>
        <begin position="510"/>
        <end position="650"/>
    </location>
</feature>
<evidence type="ECO:0000313" key="16">
    <source>
        <dbReference type="Proteomes" id="UP000027135"/>
    </source>
</evidence>
<evidence type="ECO:0000256" key="11">
    <source>
        <dbReference type="ARBA" id="ARBA00023170"/>
    </source>
</evidence>
<evidence type="ECO:0000256" key="8">
    <source>
        <dbReference type="ARBA" id="ARBA00022859"/>
    </source>
</evidence>
<evidence type="ECO:0000259" key="14">
    <source>
        <dbReference type="PROSITE" id="PS50104"/>
    </source>
</evidence>
<evidence type="ECO:0000256" key="7">
    <source>
        <dbReference type="ARBA" id="ARBA00022737"/>
    </source>
</evidence>
<accession>A0A067RMN5</accession>